<keyword evidence="2" id="KW-1185">Reference proteome</keyword>
<dbReference type="RefSeq" id="WP_146516102.1">
    <property type="nucleotide sequence ID" value="NZ_SJPI01000002.1"/>
</dbReference>
<name>A0A5C5WJN4_9BACT</name>
<proteinExistence type="predicted"/>
<sequence>MSKTRNKPSAQSVDAELFLRSINIAFDADFPERISHFRPTAKCVPLIRALLGSEDQRAFFLVAPYGSGKSLTAAYAGHLVENSKSSGPVRLEINRRLEVVSPDLADFAKRRRASTKQKGLSLCLHGHVANVGQQLRLAAADSLKRIGVRRWTKLRNSDENDIAEVIKLIRSICDEMECDRVTIVWDEFGRHLEGLVAEGRGDELAEIQLLAEIASRTKAFPITFCAILHQGLSHYASGLPQAIRSNWKKIEGRFETIQYVDDSKEIYRLIGEVIQSRAPSNIECKATQATAKSCLSLGLFSGFSVRDLSALLKTAYPMEPTALYLLPRVSARVAQNERTLFSFLYNCDLNTPVRVSDLYDFFSPAMRADTAVGGTYRQWLETESAISKLPDDESAVNALKTACLLGLGTSGARSRTTVDLMKFAINGYEPKQADKILRDLFGRKLLLHRVHNDDVSVWHGTDLDLRGRLDEERSKLGTDFDLVTFLNREASPPVWKPVEYNDTHCIRRFLPGSYLTKDQFNSIESWVINHIADDSDGHIAYLLADSEEDLAMAEEVASKAKTEERLFFAVPSDPLPLRDAAIEVSALQRMQQDSELVESDPIALSELQQMTDDALEHLQKLIDRLVTPSASGAKWFHDGNRIDGSNSLELRRSFSAIMANVFSKTPMINNEMINRRKPSPALVNARKKLTMAILERHGRERLGLEGFFPDRSMFNTVLLHTGLYRKDEASDRWSYVHENSLKDPGMKAVWGAFRKFLTESSDRPTTFQALFARLQSPPFGLRLGVMPILLAAALRAFPSAISLMHKGKYLNDVLPSDIENICKFPSDYQILVLDIDASKQKLLRGLYKHFSKVANYEIEENDLVRHCFDALEAWKHQLPPAAFTTGRLSEDTDSFRATITRVNDPVQLFFTELPKALSKSVDKPTSLINVIRKCVDELENVASSYTEQASEIVRASLTVGNDPNSDQSVRAIAKQWASFFPGQFIEKLSDGVAKGMLSRMSLEYESDSLLIDSLASLLVKKSVRRWDDSMAAAFDREFTAYVSKIENSARTFPAPTPQLQEGLSRLVLGRIQELYHQLSDLVGEDEAKTMLKQFNSIKGANRHGVNH</sequence>
<accession>A0A5C5WJN4</accession>
<dbReference type="EMBL" id="SJPI01000002">
    <property type="protein sequence ID" value="TWT50978.1"/>
    <property type="molecule type" value="Genomic_DNA"/>
</dbReference>
<organism evidence="1 2">
    <name type="scientific">Rubripirellula amarantea</name>
    <dbReference type="NCBI Taxonomy" id="2527999"/>
    <lineage>
        <taxon>Bacteria</taxon>
        <taxon>Pseudomonadati</taxon>
        <taxon>Planctomycetota</taxon>
        <taxon>Planctomycetia</taxon>
        <taxon>Pirellulales</taxon>
        <taxon>Pirellulaceae</taxon>
        <taxon>Rubripirellula</taxon>
    </lineage>
</organism>
<evidence type="ECO:0000313" key="2">
    <source>
        <dbReference type="Proteomes" id="UP000316598"/>
    </source>
</evidence>
<evidence type="ECO:0000313" key="1">
    <source>
        <dbReference type="EMBL" id="TWT50978.1"/>
    </source>
</evidence>
<dbReference type="OrthoDB" id="856045at2"/>
<reference evidence="1 2" key="1">
    <citation type="submission" date="2019-02" db="EMBL/GenBank/DDBJ databases">
        <title>Deep-cultivation of Planctomycetes and their phenomic and genomic characterization uncovers novel biology.</title>
        <authorList>
            <person name="Wiegand S."/>
            <person name="Jogler M."/>
            <person name="Boedeker C."/>
            <person name="Pinto D."/>
            <person name="Vollmers J."/>
            <person name="Rivas-Marin E."/>
            <person name="Kohn T."/>
            <person name="Peeters S.H."/>
            <person name="Heuer A."/>
            <person name="Rast P."/>
            <person name="Oberbeckmann S."/>
            <person name="Bunk B."/>
            <person name="Jeske O."/>
            <person name="Meyerdierks A."/>
            <person name="Storesund J.E."/>
            <person name="Kallscheuer N."/>
            <person name="Luecker S."/>
            <person name="Lage O.M."/>
            <person name="Pohl T."/>
            <person name="Merkel B.J."/>
            <person name="Hornburger P."/>
            <person name="Mueller R.-W."/>
            <person name="Bruemmer F."/>
            <person name="Labrenz M."/>
            <person name="Spormann A.M."/>
            <person name="Op Den Camp H."/>
            <person name="Overmann J."/>
            <person name="Amann R."/>
            <person name="Jetten M.S.M."/>
            <person name="Mascher T."/>
            <person name="Medema M.H."/>
            <person name="Devos D.P."/>
            <person name="Kaster A.-K."/>
            <person name="Ovreas L."/>
            <person name="Rohde M."/>
            <person name="Galperin M.Y."/>
            <person name="Jogler C."/>
        </authorList>
    </citation>
    <scope>NUCLEOTIDE SEQUENCE [LARGE SCALE GENOMIC DNA]</scope>
    <source>
        <strain evidence="1 2">Pla22</strain>
    </source>
</reference>
<comment type="caution">
    <text evidence="1">The sequence shown here is derived from an EMBL/GenBank/DDBJ whole genome shotgun (WGS) entry which is preliminary data.</text>
</comment>
<dbReference type="AlphaFoldDB" id="A0A5C5WJN4"/>
<protein>
    <submittedName>
        <fullName evidence="1">Uncharacterized protein</fullName>
    </submittedName>
</protein>
<gene>
    <name evidence="1" type="ORF">Pla22_37220</name>
</gene>
<dbReference type="Proteomes" id="UP000316598">
    <property type="component" value="Unassembled WGS sequence"/>
</dbReference>